<dbReference type="Pfam" id="PF00072">
    <property type="entry name" value="Response_reg"/>
    <property type="match status" value="1"/>
</dbReference>
<evidence type="ECO:0000259" key="3">
    <source>
        <dbReference type="PROSITE" id="PS50110"/>
    </source>
</evidence>
<dbReference type="InterPro" id="IPR001789">
    <property type="entry name" value="Sig_transdc_resp-reg_receiver"/>
</dbReference>
<evidence type="ECO:0000256" key="1">
    <source>
        <dbReference type="ARBA" id="ARBA00022553"/>
    </source>
</evidence>
<keyword evidence="1 2" id="KW-0597">Phosphoprotein</keyword>
<reference evidence="4 5" key="1">
    <citation type="journal article" date="2024" name="Pathogens">
        <title>Characterization of a Novel Species of Legionella Isolated from a Healthcare Facility: Legionella resiliens sp. nov.</title>
        <authorList>
            <person name="Cristino S."/>
            <person name="Pascale M.R."/>
            <person name="Marino F."/>
            <person name="Derelitto C."/>
            <person name="Salaris S."/>
            <person name="Orsini M."/>
            <person name="Squarzoni S."/>
            <person name="Grottola A."/>
            <person name="Girolamini L."/>
        </authorList>
    </citation>
    <scope>NUCLEOTIDE SEQUENCE [LARGE SCALE GENOMIC DNA]</scope>
    <source>
        <strain evidence="4 5">8cVS16</strain>
    </source>
</reference>
<gene>
    <name evidence="4" type="ORF">LXO92_00805</name>
</gene>
<sequence>MVKILIVEDNELNLDMLSRRLQRKGYEIMSAVDGEKGVSMAKAENPDLILMDLSLPVLDGYDATRQLKSDQKTNSIPIIALTAHAMVGDREKAVAAGCDDYEVKPIDLPRLLEKIERLVKTG</sequence>
<accession>A0ABS8WWR5</accession>
<name>A0ABS8WWR5_9GAMM</name>
<dbReference type="EMBL" id="JAJTND010000001">
    <property type="protein sequence ID" value="MCE3530913.1"/>
    <property type="molecule type" value="Genomic_DNA"/>
</dbReference>
<evidence type="ECO:0000313" key="4">
    <source>
        <dbReference type="EMBL" id="MCE3530913.1"/>
    </source>
</evidence>
<dbReference type="SMART" id="SM00448">
    <property type="entry name" value="REC"/>
    <property type="match status" value="1"/>
</dbReference>
<dbReference type="Gene3D" id="3.40.50.2300">
    <property type="match status" value="1"/>
</dbReference>
<proteinExistence type="predicted"/>
<dbReference type="Proteomes" id="UP001320170">
    <property type="component" value="Unassembled WGS sequence"/>
</dbReference>
<comment type="caution">
    <text evidence="4">The sequence shown here is derived from an EMBL/GenBank/DDBJ whole genome shotgun (WGS) entry which is preliminary data.</text>
</comment>
<protein>
    <submittedName>
        <fullName evidence="4">Response regulator</fullName>
    </submittedName>
</protein>
<evidence type="ECO:0000313" key="5">
    <source>
        <dbReference type="Proteomes" id="UP001320170"/>
    </source>
</evidence>
<dbReference type="InterPro" id="IPR011006">
    <property type="entry name" value="CheY-like_superfamily"/>
</dbReference>
<dbReference type="RefSeq" id="WP_182350858.1">
    <property type="nucleotide sequence ID" value="NZ_JAJSPM010000001.1"/>
</dbReference>
<organism evidence="4 5">
    <name type="scientific">Legionella resiliens</name>
    <dbReference type="NCBI Taxonomy" id="2905958"/>
    <lineage>
        <taxon>Bacteria</taxon>
        <taxon>Pseudomonadati</taxon>
        <taxon>Pseudomonadota</taxon>
        <taxon>Gammaproteobacteria</taxon>
        <taxon>Legionellales</taxon>
        <taxon>Legionellaceae</taxon>
        <taxon>Legionella</taxon>
    </lineage>
</organism>
<dbReference type="PANTHER" id="PTHR45339">
    <property type="entry name" value="HYBRID SIGNAL TRANSDUCTION HISTIDINE KINASE J"/>
    <property type="match status" value="1"/>
</dbReference>
<dbReference type="PROSITE" id="PS50110">
    <property type="entry name" value="RESPONSE_REGULATORY"/>
    <property type="match status" value="1"/>
</dbReference>
<dbReference type="PANTHER" id="PTHR45339:SF3">
    <property type="entry name" value="HISTIDINE KINASE"/>
    <property type="match status" value="1"/>
</dbReference>
<dbReference type="SUPFAM" id="SSF52172">
    <property type="entry name" value="CheY-like"/>
    <property type="match status" value="1"/>
</dbReference>
<feature type="domain" description="Response regulatory" evidence="3">
    <location>
        <begin position="3"/>
        <end position="119"/>
    </location>
</feature>
<evidence type="ECO:0000256" key="2">
    <source>
        <dbReference type="PROSITE-ProRule" id="PRU00169"/>
    </source>
</evidence>
<keyword evidence="5" id="KW-1185">Reference proteome</keyword>
<feature type="modified residue" description="4-aspartylphosphate" evidence="2">
    <location>
        <position position="52"/>
    </location>
</feature>